<dbReference type="EMBL" id="KN819353">
    <property type="protein sequence ID" value="KIJ13306.1"/>
    <property type="molecule type" value="Genomic_DNA"/>
</dbReference>
<evidence type="ECO:0000313" key="1">
    <source>
        <dbReference type="EMBL" id="KIJ13306.1"/>
    </source>
</evidence>
<keyword evidence="2" id="KW-1185">Reference proteome</keyword>
<proteinExistence type="predicted"/>
<dbReference type="AlphaFoldDB" id="A0A0C9U1H7"/>
<organism evidence="1 2">
    <name type="scientific">Paxillus involutus ATCC 200175</name>
    <dbReference type="NCBI Taxonomy" id="664439"/>
    <lineage>
        <taxon>Eukaryota</taxon>
        <taxon>Fungi</taxon>
        <taxon>Dikarya</taxon>
        <taxon>Basidiomycota</taxon>
        <taxon>Agaricomycotina</taxon>
        <taxon>Agaricomycetes</taxon>
        <taxon>Agaricomycetidae</taxon>
        <taxon>Boletales</taxon>
        <taxon>Paxilineae</taxon>
        <taxon>Paxillaceae</taxon>
        <taxon>Paxillus</taxon>
    </lineage>
</organism>
<dbReference type="OrthoDB" id="2690644at2759"/>
<dbReference type="Proteomes" id="UP000053647">
    <property type="component" value="Unassembled WGS sequence"/>
</dbReference>
<dbReference type="HOGENOM" id="CLU_527951_0_0_1"/>
<reference evidence="2" key="2">
    <citation type="submission" date="2015-01" db="EMBL/GenBank/DDBJ databases">
        <title>Evolutionary Origins and Diversification of the Mycorrhizal Mutualists.</title>
        <authorList>
            <consortium name="DOE Joint Genome Institute"/>
            <consortium name="Mycorrhizal Genomics Consortium"/>
            <person name="Kohler A."/>
            <person name="Kuo A."/>
            <person name="Nagy L.G."/>
            <person name="Floudas D."/>
            <person name="Copeland A."/>
            <person name="Barry K.W."/>
            <person name="Cichocki N."/>
            <person name="Veneault-Fourrey C."/>
            <person name="LaButti K."/>
            <person name="Lindquist E.A."/>
            <person name="Lipzen A."/>
            <person name="Lundell T."/>
            <person name="Morin E."/>
            <person name="Murat C."/>
            <person name="Riley R."/>
            <person name="Ohm R."/>
            <person name="Sun H."/>
            <person name="Tunlid A."/>
            <person name="Henrissat B."/>
            <person name="Grigoriev I.V."/>
            <person name="Hibbett D.S."/>
            <person name="Martin F."/>
        </authorList>
    </citation>
    <scope>NUCLEOTIDE SEQUENCE [LARGE SCALE GENOMIC DNA]</scope>
    <source>
        <strain evidence="2">ATCC 200175</strain>
    </source>
</reference>
<reference evidence="1 2" key="1">
    <citation type="submission" date="2014-06" db="EMBL/GenBank/DDBJ databases">
        <authorList>
            <consortium name="DOE Joint Genome Institute"/>
            <person name="Kuo A."/>
            <person name="Kohler A."/>
            <person name="Nagy L.G."/>
            <person name="Floudas D."/>
            <person name="Copeland A."/>
            <person name="Barry K.W."/>
            <person name="Cichocki N."/>
            <person name="Veneault-Fourrey C."/>
            <person name="LaButti K."/>
            <person name="Lindquist E.A."/>
            <person name="Lipzen A."/>
            <person name="Lundell T."/>
            <person name="Morin E."/>
            <person name="Murat C."/>
            <person name="Sun H."/>
            <person name="Tunlid A."/>
            <person name="Henrissat B."/>
            <person name="Grigoriev I.V."/>
            <person name="Hibbett D.S."/>
            <person name="Martin F."/>
            <person name="Nordberg H.P."/>
            <person name="Cantor M.N."/>
            <person name="Hua S.X."/>
        </authorList>
    </citation>
    <scope>NUCLEOTIDE SEQUENCE [LARGE SCALE GENOMIC DNA]</scope>
    <source>
        <strain evidence="1 2">ATCC 200175</strain>
    </source>
</reference>
<protein>
    <submittedName>
        <fullName evidence="1">Uncharacterized protein</fullName>
    </submittedName>
</protein>
<gene>
    <name evidence="1" type="ORF">PAXINDRAFT_100770</name>
</gene>
<name>A0A0C9U1H7_PAXIN</name>
<evidence type="ECO:0000313" key="2">
    <source>
        <dbReference type="Proteomes" id="UP000053647"/>
    </source>
</evidence>
<accession>A0A0C9U1H7</accession>
<sequence length="516" mass="57361">MRARANGAVLKRGKNFTAEVILPVSITPRIFRSAAAHLSSDLNGFLRSVGIALAVESCSNGVCPQPQSQLGDVLYAGPWNPVTAKPGYGYYQDFTVQISEYMPKGPAIFTLTHLCLLGVGWTSALSRIQERFGQDRLMESANAQQSWTCISLIGDGVRLEVMDFISFKLEYFNASKANVPHTPSVSPVPPVHQDHATGMDIERCKSIIALICKGTEASSLQGLDLKQIEFNDVSPREQEYIMNELDNFDQLAIRFTSFPDLNKITLTIPSFVHQAPINSIVSTLNQHICSIPHDATVVQVHIGTNTELQGESICSTPDITVTIETPDLNRATETLWVVECGFTQTRQQMMKKCERYITDHPTLCVLTMINLVEYPSLHTSLFYLLRHGPLTIGGNDLEFEMWITKPGEKIDLHNHDTMVYAVGSLHPKIDTGALDDILMKALGILRDWMVVAMDAVIKDEHQCDDGDDKVVDSHSQYRSNALAWSLLLEPLLWPVLSKAIAWDNDSPAPTKKLRRS</sequence>